<name>A0A8S5N4Z6_9CAUD</name>
<evidence type="ECO:0000313" key="1">
    <source>
        <dbReference type="EMBL" id="DAD89472.1"/>
    </source>
</evidence>
<dbReference type="Pfam" id="PF22764">
    <property type="entry name" value="E217_Gp32"/>
    <property type="match status" value="1"/>
</dbReference>
<accession>A0A8S5N4Z6</accession>
<organism evidence="1">
    <name type="scientific">Myoviridae sp. ctxpQ22</name>
    <dbReference type="NCBI Taxonomy" id="2826715"/>
    <lineage>
        <taxon>Viruses</taxon>
        <taxon>Duplodnaviria</taxon>
        <taxon>Heunggongvirae</taxon>
        <taxon>Uroviricota</taxon>
        <taxon>Caudoviricetes</taxon>
    </lineage>
</organism>
<dbReference type="InterPro" id="IPR054440">
    <property type="entry name" value="Gp32-like"/>
</dbReference>
<dbReference type="EMBL" id="BK015061">
    <property type="protein sequence ID" value="DAD89472.1"/>
    <property type="molecule type" value="Genomic_DNA"/>
</dbReference>
<reference evidence="1" key="1">
    <citation type="journal article" date="2021" name="Proc. Natl. Acad. Sci. U.S.A.">
        <title>A Catalog of Tens of Thousands of Viruses from Human Metagenomes Reveals Hidden Associations with Chronic Diseases.</title>
        <authorList>
            <person name="Tisza M.J."/>
            <person name="Buck C.B."/>
        </authorList>
    </citation>
    <scope>NUCLEOTIDE SEQUENCE</scope>
    <source>
        <strain evidence="1">CtxpQ22</strain>
    </source>
</reference>
<proteinExistence type="predicted"/>
<protein>
    <submittedName>
        <fullName evidence="1">Uncharacterized protein</fullName>
    </submittedName>
</protein>
<sequence length="142" mass="15545">MPQNRNITAANATVIMVVEGLFPQGVKLEQFSTDAMVNQADETFAETRMGVDCQMVAGYVDQIKTVTVTLEPSSPSITYFDTLARASRSGQKCYWVTLLVNLPALGKTITYSNGVLKTGKILPDVQRVLAPVAYSFDFETVK</sequence>